<protein>
    <submittedName>
        <fullName evidence="5">Kinase HI_0665 isoform X2</fullName>
    </submittedName>
</protein>
<evidence type="ECO:0000259" key="3">
    <source>
        <dbReference type="Pfam" id="PF07804"/>
    </source>
</evidence>
<organism evidence="4 5">
    <name type="scientific">Hydra vulgaris</name>
    <name type="common">Hydra</name>
    <name type="synonym">Hydra attenuata</name>
    <dbReference type="NCBI Taxonomy" id="6087"/>
    <lineage>
        <taxon>Eukaryota</taxon>
        <taxon>Metazoa</taxon>
        <taxon>Cnidaria</taxon>
        <taxon>Hydrozoa</taxon>
        <taxon>Hydroidolina</taxon>
        <taxon>Anthoathecata</taxon>
        <taxon>Aplanulata</taxon>
        <taxon>Hydridae</taxon>
        <taxon>Hydra</taxon>
    </lineage>
</organism>
<dbReference type="Gene3D" id="1.10.1070.20">
    <property type="match status" value="1"/>
</dbReference>
<feature type="domain" description="HipA-like C-terminal" evidence="3">
    <location>
        <begin position="32"/>
        <end position="155"/>
    </location>
</feature>
<gene>
    <name evidence="5" type="primary">LOC124808712</name>
</gene>
<dbReference type="PANTHER" id="PTHR37419">
    <property type="entry name" value="SERINE/THREONINE-PROTEIN KINASE TOXIN HIPA"/>
    <property type="match status" value="1"/>
</dbReference>
<keyword evidence="1" id="KW-0808">Transferase</keyword>
<dbReference type="InterPro" id="IPR012893">
    <property type="entry name" value="HipA-like_C"/>
</dbReference>
<dbReference type="Proteomes" id="UP001652625">
    <property type="component" value="Chromosome 03"/>
</dbReference>
<sequence length="156" mass="18359">MEVDEFPDLIEVKYLSSLAVKHIFPNDVVCDLEISSIHNFNEKALIIERFDRSVELNYSSSTINNENIKRRHFEEFNQLLNFLSEKKYESSYDEMAVFIHQNIKLKRCNLNKLLKPFRRILAFILIGNTDAHLKNFAMFHEPDGSLCLTPMYDIVL</sequence>
<dbReference type="RefSeq" id="XP_065647973.1">
    <property type="nucleotide sequence ID" value="XM_065791901.1"/>
</dbReference>
<evidence type="ECO:0000256" key="2">
    <source>
        <dbReference type="ARBA" id="ARBA00022777"/>
    </source>
</evidence>
<name>A0ABM4BG51_HYDVU</name>
<dbReference type="InterPro" id="IPR052028">
    <property type="entry name" value="HipA_Ser/Thr_kinase"/>
</dbReference>
<keyword evidence="2 5" id="KW-0418">Kinase</keyword>
<proteinExistence type="predicted"/>
<keyword evidence="4" id="KW-1185">Reference proteome</keyword>
<evidence type="ECO:0000313" key="4">
    <source>
        <dbReference type="Proteomes" id="UP001652625"/>
    </source>
</evidence>
<evidence type="ECO:0000256" key="1">
    <source>
        <dbReference type="ARBA" id="ARBA00022679"/>
    </source>
</evidence>
<dbReference type="PANTHER" id="PTHR37419:SF1">
    <property type="entry name" value="SERINE_THREONINE-PROTEIN KINASE TOXIN HIPA"/>
    <property type="match status" value="1"/>
</dbReference>
<dbReference type="Pfam" id="PF07804">
    <property type="entry name" value="HipA_C"/>
    <property type="match status" value="1"/>
</dbReference>
<dbReference type="GeneID" id="124808712"/>
<evidence type="ECO:0000313" key="5">
    <source>
        <dbReference type="RefSeq" id="XP_065647973.1"/>
    </source>
</evidence>
<dbReference type="GO" id="GO:0016301">
    <property type="term" value="F:kinase activity"/>
    <property type="evidence" value="ECO:0007669"/>
    <property type="project" value="UniProtKB-KW"/>
</dbReference>
<accession>A0ABM4BG51</accession>
<reference evidence="5" key="1">
    <citation type="submission" date="2025-08" db="UniProtKB">
        <authorList>
            <consortium name="RefSeq"/>
        </authorList>
    </citation>
    <scope>IDENTIFICATION</scope>
</reference>